<dbReference type="EMBL" id="JABTTQ020001939">
    <property type="protein sequence ID" value="KAK6126953.1"/>
    <property type="molecule type" value="Genomic_DNA"/>
</dbReference>
<evidence type="ECO:0000256" key="2">
    <source>
        <dbReference type="ARBA" id="ARBA00023125"/>
    </source>
</evidence>
<dbReference type="PANTHER" id="PTHR31719:SF43">
    <property type="entry name" value="NAC TRANSCRIPTION FACTOR 56"/>
    <property type="match status" value="1"/>
</dbReference>
<evidence type="ECO:0000313" key="6">
    <source>
        <dbReference type="EMBL" id="KAK6126953.1"/>
    </source>
</evidence>
<evidence type="ECO:0000313" key="7">
    <source>
        <dbReference type="Proteomes" id="UP001318860"/>
    </source>
</evidence>
<dbReference type="Proteomes" id="UP001318860">
    <property type="component" value="Unassembled WGS sequence"/>
</dbReference>
<dbReference type="Gene3D" id="2.170.150.80">
    <property type="entry name" value="NAC domain"/>
    <property type="match status" value="1"/>
</dbReference>
<gene>
    <name evidence="6" type="ORF">DH2020_039305</name>
</gene>
<dbReference type="PROSITE" id="PS51005">
    <property type="entry name" value="NAC"/>
    <property type="match status" value="1"/>
</dbReference>
<keyword evidence="4" id="KW-0539">Nucleus</keyword>
<evidence type="ECO:0000256" key="3">
    <source>
        <dbReference type="ARBA" id="ARBA00023163"/>
    </source>
</evidence>
<accession>A0ABR0UW77</accession>
<name>A0ABR0UW77_REHGL</name>
<evidence type="ECO:0000259" key="5">
    <source>
        <dbReference type="PROSITE" id="PS51005"/>
    </source>
</evidence>
<comment type="caution">
    <text evidence="6">The sequence shown here is derived from an EMBL/GenBank/DDBJ whole genome shotgun (WGS) entry which is preliminary data.</text>
</comment>
<dbReference type="InterPro" id="IPR003441">
    <property type="entry name" value="NAC-dom"/>
</dbReference>
<organism evidence="6 7">
    <name type="scientific">Rehmannia glutinosa</name>
    <name type="common">Chinese foxglove</name>
    <dbReference type="NCBI Taxonomy" id="99300"/>
    <lineage>
        <taxon>Eukaryota</taxon>
        <taxon>Viridiplantae</taxon>
        <taxon>Streptophyta</taxon>
        <taxon>Embryophyta</taxon>
        <taxon>Tracheophyta</taxon>
        <taxon>Spermatophyta</taxon>
        <taxon>Magnoliopsida</taxon>
        <taxon>eudicotyledons</taxon>
        <taxon>Gunneridae</taxon>
        <taxon>Pentapetalae</taxon>
        <taxon>asterids</taxon>
        <taxon>lamiids</taxon>
        <taxon>Lamiales</taxon>
        <taxon>Orobanchaceae</taxon>
        <taxon>Rehmannieae</taxon>
        <taxon>Rehmannia</taxon>
    </lineage>
</organism>
<sequence>MVFGNPLQSDKIIKHNGEKVGYHKTLVYYKGKSNKTNWIMQEYRLMDPKDSSTQQKVLDNFVLCKIYKNRKNYVATRNHEVSKADDQESPNPVAIVSSQNVLESPEETSGGNYVDWDDVMINDLWNKDGYQENSNPMETIVSSKNVLGSQEESTRSNYVDWDDAMINDLWN</sequence>
<feature type="domain" description="NAC" evidence="5">
    <location>
        <begin position="1"/>
        <end position="69"/>
    </location>
</feature>
<reference evidence="6 7" key="1">
    <citation type="journal article" date="2021" name="Comput. Struct. Biotechnol. J.">
        <title>De novo genome assembly of the potent medicinal plant Rehmannia glutinosa using nanopore technology.</title>
        <authorList>
            <person name="Ma L."/>
            <person name="Dong C."/>
            <person name="Song C."/>
            <person name="Wang X."/>
            <person name="Zheng X."/>
            <person name="Niu Y."/>
            <person name="Chen S."/>
            <person name="Feng W."/>
        </authorList>
    </citation>
    <scope>NUCLEOTIDE SEQUENCE [LARGE SCALE GENOMIC DNA]</scope>
    <source>
        <strain evidence="6">DH-2019</strain>
    </source>
</reference>
<dbReference type="SUPFAM" id="SSF101941">
    <property type="entry name" value="NAC domain"/>
    <property type="match status" value="1"/>
</dbReference>
<dbReference type="PANTHER" id="PTHR31719">
    <property type="entry name" value="NAC TRANSCRIPTION FACTOR 56"/>
    <property type="match status" value="1"/>
</dbReference>
<protein>
    <recommendedName>
        <fullName evidence="5">NAC domain-containing protein</fullName>
    </recommendedName>
</protein>
<keyword evidence="7" id="KW-1185">Reference proteome</keyword>
<evidence type="ECO:0000256" key="1">
    <source>
        <dbReference type="ARBA" id="ARBA00023015"/>
    </source>
</evidence>
<dbReference type="Pfam" id="PF02365">
    <property type="entry name" value="NAM"/>
    <property type="match status" value="1"/>
</dbReference>
<proteinExistence type="predicted"/>
<keyword evidence="2" id="KW-0238">DNA-binding</keyword>
<dbReference type="InterPro" id="IPR036093">
    <property type="entry name" value="NAC_dom_sf"/>
</dbReference>
<keyword evidence="3" id="KW-0804">Transcription</keyword>
<keyword evidence="1" id="KW-0805">Transcription regulation</keyword>
<evidence type="ECO:0000256" key="4">
    <source>
        <dbReference type="ARBA" id="ARBA00023242"/>
    </source>
</evidence>